<organism evidence="1 2">
    <name type="scientific">Noviherbaspirillum autotrophicum</name>
    <dbReference type="NCBI Taxonomy" id="709839"/>
    <lineage>
        <taxon>Bacteria</taxon>
        <taxon>Pseudomonadati</taxon>
        <taxon>Pseudomonadota</taxon>
        <taxon>Betaproteobacteria</taxon>
        <taxon>Burkholderiales</taxon>
        <taxon>Oxalobacteraceae</taxon>
        <taxon>Noviherbaspirillum</taxon>
    </lineage>
</organism>
<name>A0A0C1Y324_9BURK</name>
<accession>A0A0C1Y324</accession>
<evidence type="ECO:0008006" key="3">
    <source>
        <dbReference type="Google" id="ProtNLM"/>
    </source>
</evidence>
<dbReference type="Proteomes" id="UP000031572">
    <property type="component" value="Unassembled WGS sequence"/>
</dbReference>
<evidence type="ECO:0000313" key="2">
    <source>
        <dbReference type="Proteomes" id="UP000031572"/>
    </source>
</evidence>
<protein>
    <recommendedName>
        <fullName evidence="3">Pyridoxamine 5'-phosphate oxidase putative domain-containing protein</fullName>
    </recommendedName>
</protein>
<sequence>MPPAPLIDASHAAFIQGPVGISVAACAHSGMPTLVRAIGCRIAPDSPQVTIFLSAVQSARLLKCVRDNGAVAVVFSEPSTHRTVQLKGSDAVVSTLEKDEWEQVLAHRDAFVRELGPLGFDPAMVRTLLSHPQANVVALRFTPTEAYSQTPGPQAGAPLRADA</sequence>
<dbReference type="RefSeq" id="WP_040040308.1">
    <property type="nucleotide sequence ID" value="NZ_JWJG01000028.1"/>
</dbReference>
<keyword evidence="2" id="KW-1185">Reference proteome</keyword>
<dbReference type="STRING" id="709839.TSA66_12780"/>
<dbReference type="OrthoDB" id="334393at2"/>
<dbReference type="InterPro" id="IPR012349">
    <property type="entry name" value="Split_barrel_FMN-bd"/>
</dbReference>
<dbReference type="EMBL" id="JWJG01000028">
    <property type="protein sequence ID" value="KIF81483.1"/>
    <property type="molecule type" value="Genomic_DNA"/>
</dbReference>
<dbReference type="AlphaFoldDB" id="A0A0C1Y324"/>
<reference evidence="1 2" key="1">
    <citation type="submission" date="2014-12" db="EMBL/GenBank/DDBJ databases">
        <title>Denitrispirillum autotrophicum gen. nov., sp. nov., Denitrifying, Facultatively Autotrophic Bacteria Isolated from Rice Paddy Soil.</title>
        <authorList>
            <person name="Ishii S."/>
            <person name="Ashida N."/>
            <person name="Ohno H."/>
            <person name="Otsuka S."/>
            <person name="Yokota A."/>
            <person name="Senoo K."/>
        </authorList>
    </citation>
    <scope>NUCLEOTIDE SEQUENCE [LARGE SCALE GENOMIC DNA]</scope>
    <source>
        <strain evidence="1 2">TSA66</strain>
    </source>
</reference>
<comment type="caution">
    <text evidence="1">The sequence shown here is derived from an EMBL/GenBank/DDBJ whole genome shotgun (WGS) entry which is preliminary data.</text>
</comment>
<dbReference type="Gene3D" id="2.30.110.10">
    <property type="entry name" value="Electron Transport, Fmn-binding Protein, Chain A"/>
    <property type="match status" value="1"/>
</dbReference>
<proteinExistence type="predicted"/>
<dbReference type="SUPFAM" id="SSF50475">
    <property type="entry name" value="FMN-binding split barrel"/>
    <property type="match status" value="1"/>
</dbReference>
<gene>
    <name evidence="1" type="ORF">TSA66_12780</name>
</gene>
<evidence type="ECO:0000313" key="1">
    <source>
        <dbReference type="EMBL" id="KIF81483.1"/>
    </source>
</evidence>